<dbReference type="Proteomes" id="UP001189624">
    <property type="component" value="Chromosome 3"/>
</dbReference>
<keyword evidence="6" id="KW-1185">Reference proteome</keyword>
<feature type="domain" description="DYW" evidence="4">
    <location>
        <begin position="1392"/>
        <end position="1484"/>
    </location>
</feature>
<dbReference type="Gramene" id="rna-AYBTSS11_LOCUS7591">
    <property type="protein sequence ID" value="CAJ1936657.1"/>
    <property type="gene ID" value="gene-AYBTSS11_LOCUS7591"/>
</dbReference>
<dbReference type="InterPro" id="IPR032867">
    <property type="entry name" value="DYW_dom"/>
</dbReference>
<dbReference type="PANTHER" id="PTHR47926:SF433">
    <property type="entry name" value="PENTATRICOPEPTIDE REPEAT-CONTAINING PROTEIN"/>
    <property type="match status" value="1"/>
</dbReference>
<dbReference type="InterPro" id="IPR011990">
    <property type="entry name" value="TPR-like_helical_dom_sf"/>
</dbReference>
<protein>
    <recommendedName>
        <fullName evidence="4">DYW domain-containing protein</fullName>
    </recommendedName>
</protein>
<feature type="repeat" description="PPR" evidence="3">
    <location>
        <begin position="91"/>
        <end position="121"/>
    </location>
</feature>
<feature type="repeat" description="PPR" evidence="3">
    <location>
        <begin position="766"/>
        <end position="796"/>
    </location>
</feature>
<dbReference type="FunFam" id="1.25.40.10:FF:000125">
    <property type="entry name" value="Pentatricopeptide repeat-containing protein"/>
    <property type="match status" value="4"/>
</dbReference>
<dbReference type="EMBL" id="OY731400">
    <property type="protein sequence ID" value="CAJ1936657.1"/>
    <property type="molecule type" value="Genomic_DNA"/>
</dbReference>
<reference evidence="5" key="1">
    <citation type="submission" date="2023-10" db="EMBL/GenBank/DDBJ databases">
        <authorList>
            <person name="Domelevo Entfellner J.-B."/>
        </authorList>
    </citation>
    <scope>NUCLEOTIDE SEQUENCE</scope>
</reference>
<dbReference type="FunFam" id="1.25.40.10:FF:002082">
    <property type="entry name" value="Pentatricopeptide repeat-containing protein At4g02750"/>
    <property type="match status" value="1"/>
</dbReference>
<dbReference type="InterPro" id="IPR002885">
    <property type="entry name" value="PPR_rpt"/>
</dbReference>
<evidence type="ECO:0000256" key="1">
    <source>
        <dbReference type="ARBA" id="ARBA00006643"/>
    </source>
</evidence>
<gene>
    <name evidence="5" type="ORF">AYBTSS11_LOCUS7591</name>
</gene>
<name>A0AA86S294_9FABA</name>
<feature type="repeat" description="PPR" evidence="3">
    <location>
        <begin position="859"/>
        <end position="893"/>
    </location>
</feature>
<keyword evidence="2" id="KW-0677">Repeat</keyword>
<organism evidence="5 6">
    <name type="scientific">Sphenostylis stenocarpa</name>
    <dbReference type="NCBI Taxonomy" id="92480"/>
    <lineage>
        <taxon>Eukaryota</taxon>
        <taxon>Viridiplantae</taxon>
        <taxon>Streptophyta</taxon>
        <taxon>Embryophyta</taxon>
        <taxon>Tracheophyta</taxon>
        <taxon>Spermatophyta</taxon>
        <taxon>Magnoliopsida</taxon>
        <taxon>eudicotyledons</taxon>
        <taxon>Gunneridae</taxon>
        <taxon>Pentapetalae</taxon>
        <taxon>rosids</taxon>
        <taxon>fabids</taxon>
        <taxon>Fabales</taxon>
        <taxon>Fabaceae</taxon>
        <taxon>Papilionoideae</taxon>
        <taxon>50 kb inversion clade</taxon>
        <taxon>NPAAA clade</taxon>
        <taxon>indigoferoid/millettioid clade</taxon>
        <taxon>Phaseoleae</taxon>
        <taxon>Sphenostylis</taxon>
    </lineage>
</organism>
<evidence type="ECO:0000259" key="4">
    <source>
        <dbReference type="Pfam" id="PF14432"/>
    </source>
</evidence>
<dbReference type="PANTHER" id="PTHR47926">
    <property type="entry name" value="PENTATRICOPEPTIDE REPEAT-CONTAINING PROTEIN"/>
    <property type="match status" value="1"/>
</dbReference>
<dbReference type="FunFam" id="1.25.40.10:FF:000316">
    <property type="entry name" value="Pentatricopeptide repeat-containing protein"/>
    <property type="match status" value="1"/>
</dbReference>
<dbReference type="Pfam" id="PF20431">
    <property type="entry name" value="E_motif"/>
    <property type="match status" value="2"/>
</dbReference>
<dbReference type="InterPro" id="IPR046960">
    <property type="entry name" value="PPR_At4g14850-like_plant"/>
</dbReference>
<dbReference type="Pfam" id="PF13041">
    <property type="entry name" value="PPR_2"/>
    <property type="match status" value="4"/>
</dbReference>
<sequence>MRGKYHLRQLHNSNFQLQLPTNSPKLHLKEKDPHIVKCTKAISTHMRNGHCDLALRVFDTMQLRNSVSYNALRNAEFSLARDLFDRMPQKDLFSWNLMLTGYARNRRLYDSRVLIDSMPEKDIVSWNAMLSGYVRSGHVDEAREVFDRMPHKNSISRNGLLAAYVRSGRLEEASHLFESKSDWEFISWNCLMGGYVKRNMSGDASLLFDQMPIRDVVSWNTMISGYAQDGDLSQARRLFEESPVRDVFTWTTMVYAYVQNGMLEEARRVFDEIPQKREMLYNAMIAGYVQYKRMDMARKLFEAMPFPNIGSWNIMINGYCREGDVAQARNLFDRMSRHDSVSWAAIITGYAHNGHYEEAMNMLVEMKRDGEDLNRSTFCCALSTCADIAALELGKQVHGQVVKTGYENGCVVGNALVGMYCKCGCIDEAYDLFQGIQHKDIVPWNTMLAGYARHGFGRMALKVFESMITAGVKPDEITVVGVLSACSHMGLTDRGTEYFHSMDKNYGVKPNSKHYTCMIDLLGRAGHLEEAQNLIRNMPFEPDVATWGALLGASRIHGNMELGEKAAEMVFKMEPHNSGMHVLLSNLYAASGRWVDVSKMKLKMREVGVQKKTPGYSWVEVHNKIHTFTVGDCFHPENGRIYAFVKELDLKMKQDGYVPSTKLVLHDVEEEEKKHMLKYHSEKLAVAFGILAIPAARPIRVMKNLRACEDCHYAIKHISKYVYVVRHLHICNARYISTNSCSYRSKRRSRCSTSSSTITNSVKDPDIVTWNKAISSHMRNGHCDSALRVFNSMPRRSSVSYNAMISGYLRNAKFSLARDLFDKMPERDLFSWNVMLTGYVRNHRLGEARKLFDLMPEKDVVSWNAMLSGYAQNGFVDEAREVFNRMPHRNSISWNGLLAAYVHNGRLEEARQLFESQSDWELISWNCLMGGYVKRNMLGDARLIFDQMPVRDVISWNTMISGYAQVGDLSQAKRLFNESPIRDVFTWTAMVSGYVQNRMVEEAGKYFDEMPVKNEISYNAMLAGYVQDKKMDIARELFEAMPCRNISSWNTMITGYCQNGGIAQARKLFDVMPQRDCVSWAAIIAGYAQNEHFEEALNMFVEMKRDGENSNRSTFSCALSTCADIAALELGKQVHGQVVKAGFETGCFVGNALLGMYFKCGSTDEANNVFEGIEEKDVVSWNTMIAGYARHGFGRQALILFESMKKAGVKPDEITMVGVLSACSHSGLIDRGTEYFYSMNRDYNVTPSSKHYTCMIDLLGRAGRLKEAENLMRKMPFEPGAASWGALLGASRIHGNTELGEKAAEMVFKMEPCNSGMYVLLSNLYAASGRWVDVGKMRSRMKEVGVQKVTGYSWVEVQNKIHTFTVGDCFHPEKDRIYAFLEELDLKIRRDGYVSSTKLVLHDVEEEEKEHMLKYHSEKLAVAFGILTIPAGRPIRVMKNLRVCQDCHNAIKHISKIVGRLIILRDSHRFHHFNEGICSCGDYW</sequence>
<comment type="similarity">
    <text evidence="1">Belongs to the PPR family. PCMP-H subfamily.</text>
</comment>
<feature type="repeat" description="PPR" evidence="3">
    <location>
        <begin position="797"/>
        <end position="831"/>
    </location>
</feature>
<feature type="domain" description="DYW" evidence="4">
    <location>
        <begin position="656"/>
        <end position="722"/>
    </location>
</feature>
<dbReference type="FunFam" id="1.25.40.10:FF:000366">
    <property type="entry name" value="Pentatricopeptide (PPR) repeat-containing protein"/>
    <property type="match status" value="2"/>
</dbReference>
<dbReference type="Pfam" id="PF14432">
    <property type="entry name" value="DYW_deaminase"/>
    <property type="match status" value="2"/>
</dbReference>
<dbReference type="Pfam" id="PF01535">
    <property type="entry name" value="PPR"/>
    <property type="match status" value="17"/>
</dbReference>
<dbReference type="NCBIfam" id="TIGR00756">
    <property type="entry name" value="PPR"/>
    <property type="match status" value="22"/>
</dbReference>
<feature type="repeat" description="PPR" evidence="3">
    <location>
        <begin position="246"/>
        <end position="280"/>
    </location>
</feature>
<feature type="repeat" description="PPR" evidence="3">
    <location>
        <begin position="952"/>
        <end position="982"/>
    </location>
</feature>
<feature type="repeat" description="PPR" evidence="3">
    <location>
        <begin position="122"/>
        <end position="156"/>
    </location>
</feature>
<feature type="repeat" description="PPR" evidence="3">
    <location>
        <begin position="308"/>
        <end position="342"/>
    </location>
</feature>
<dbReference type="FunFam" id="1.25.40.10:FF:000031">
    <property type="entry name" value="Pentatricopeptide repeat-containing protein mitochondrial"/>
    <property type="match status" value="2"/>
</dbReference>
<evidence type="ECO:0000256" key="2">
    <source>
        <dbReference type="ARBA" id="ARBA00022737"/>
    </source>
</evidence>
<feature type="repeat" description="PPR" evidence="3">
    <location>
        <begin position="440"/>
        <end position="474"/>
    </location>
</feature>
<evidence type="ECO:0000256" key="3">
    <source>
        <dbReference type="PROSITE-ProRule" id="PRU00708"/>
    </source>
</evidence>
<evidence type="ECO:0000313" key="6">
    <source>
        <dbReference type="Proteomes" id="UP001189624"/>
    </source>
</evidence>
<dbReference type="Gene3D" id="1.25.40.10">
    <property type="entry name" value="Tetratricopeptide repeat domain"/>
    <property type="match status" value="12"/>
</dbReference>
<dbReference type="GO" id="GO:0008270">
    <property type="term" value="F:zinc ion binding"/>
    <property type="evidence" value="ECO:0007669"/>
    <property type="project" value="InterPro"/>
</dbReference>
<accession>A0AA86S294</accession>
<dbReference type="PROSITE" id="PS51375">
    <property type="entry name" value="PPR"/>
    <property type="match status" value="13"/>
</dbReference>
<evidence type="ECO:0000313" key="5">
    <source>
        <dbReference type="EMBL" id="CAJ1936657.1"/>
    </source>
</evidence>
<feature type="repeat" description="PPR" evidence="3">
    <location>
        <begin position="215"/>
        <end position="245"/>
    </location>
</feature>
<feature type="repeat" description="PPR" evidence="3">
    <location>
        <begin position="1177"/>
        <end position="1211"/>
    </location>
</feature>
<proteinExistence type="inferred from homology"/>
<dbReference type="SUPFAM" id="SSF48452">
    <property type="entry name" value="TPR-like"/>
    <property type="match status" value="2"/>
</dbReference>
<feature type="repeat" description="PPR" evidence="3">
    <location>
        <begin position="983"/>
        <end position="1017"/>
    </location>
</feature>
<dbReference type="Pfam" id="PF12854">
    <property type="entry name" value="PPR_1"/>
    <property type="match status" value="2"/>
</dbReference>
<dbReference type="InterPro" id="IPR046848">
    <property type="entry name" value="E_motif"/>
</dbReference>
<dbReference type="GO" id="GO:0048731">
    <property type="term" value="P:system development"/>
    <property type="evidence" value="ECO:0007669"/>
    <property type="project" value="UniProtKB-ARBA"/>
</dbReference>
<dbReference type="GO" id="GO:0003723">
    <property type="term" value="F:RNA binding"/>
    <property type="evidence" value="ECO:0007669"/>
    <property type="project" value="InterPro"/>
</dbReference>
<feature type="repeat" description="PPR" evidence="3">
    <location>
        <begin position="1045"/>
        <end position="1079"/>
    </location>
</feature>
<dbReference type="GO" id="GO:0009451">
    <property type="term" value="P:RNA modification"/>
    <property type="evidence" value="ECO:0007669"/>
    <property type="project" value="InterPro"/>
</dbReference>